<dbReference type="KEGG" id="apr:Apre_0898"/>
<dbReference type="GO" id="GO:0000166">
    <property type="term" value="F:nucleotide binding"/>
    <property type="evidence" value="ECO:0007669"/>
    <property type="project" value="UniProtKB-KW"/>
</dbReference>
<feature type="binding site" evidence="10">
    <location>
        <position position="172"/>
    </location>
    <ligand>
        <name>substrate</name>
    </ligand>
</feature>
<reference evidence="12 13" key="1">
    <citation type="journal article" date="2009" name="Stand. Genomic Sci.">
        <title>Complete genome sequence of Anaerococcus prevotii type strain (PC1).</title>
        <authorList>
            <person name="Labutti K."/>
            <person name="Pukall R."/>
            <person name="Steenblock K."/>
            <person name="Glavina Del Rio T."/>
            <person name="Tice H."/>
            <person name="Copeland A."/>
            <person name="Cheng J.F."/>
            <person name="Lucas S."/>
            <person name="Chen F."/>
            <person name="Nolan M."/>
            <person name="Bruce D."/>
            <person name="Goodwin L."/>
            <person name="Pitluck S."/>
            <person name="Ivanova N."/>
            <person name="Mavromatis K."/>
            <person name="Ovchinnikova G."/>
            <person name="Pati A."/>
            <person name="Chen A."/>
            <person name="Palaniappan K."/>
            <person name="Land M."/>
            <person name="Hauser L."/>
            <person name="Chang Y.J."/>
            <person name="Jeffries C.D."/>
            <person name="Chain P."/>
            <person name="Saunders E."/>
            <person name="Brettin T."/>
            <person name="Detter J.C."/>
            <person name="Han C."/>
            <person name="Goker M."/>
            <person name="Bristow J."/>
            <person name="Eisen J.A."/>
            <person name="Markowitz V."/>
            <person name="Hugenholtz P."/>
            <person name="Kyrpides N.C."/>
            <person name="Klenk H.P."/>
            <person name="Lapidus A."/>
        </authorList>
    </citation>
    <scope>NUCLEOTIDE SEQUENCE [LARGE SCALE GENOMIC DNA]</scope>
    <source>
        <strain evidence="13">ATCC 9321 / DSM 20548 / JCM 6508 / NCTC 11806 / PC1</strain>
    </source>
</reference>
<evidence type="ECO:0000256" key="1">
    <source>
        <dbReference type="ARBA" id="ARBA00008023"/>
    </source>
</evidence>
<comment type="catalytic activity">
    <reaction evidence="8 10">
        <text>dITP + H2O = dIMP + diphosphate + H(+)</text>
        <dbReference type="Rhea" id="RHEA:28342"/>
        <dbReference type="ChEBI" id="CHEBI:15377"/>
        <dbReference type="ChEBI" id="CHEBI:15378"/>
        <dbReference type="ChEBI" id="CHEBI:33019"/>
        <dbReference type="ChEBI" id="CHEBI:61194"/>
        <dbReference type="ChEBI" id="CHEBI:61382"/>
        <dbReference type="EC" id="3.6.1.66"/>
    </reaction>
</comment>
<comment type="caution">
    <text evidence="10">Lacks conserved residue(s) required for the propagation of feature annotation.</text>
</comment>
<comment type="catalytic activity">
    <reaction evidence="9 10">
        <text>XTP + H2O = XMP + diphosphate + H(+)</text>
        <dbReference type="Rhea" id="RHEA:28610"/>
        <dbReference type="ChEBI" id="CHEBI:15377"/>
        <dbReference type="ChEBI" id="CHEBI:15378"/>
        <dbReference type="ChEBI" id="CHEBI:33019"/>
        <dbReference type="ChEBI" id="CHEBI:57464"/>
        <dbReference type="ChEBI" id="CHEBI:61314"/>
        <dbReference type="EC" id="3.6.1.66"/>
    </reaction>
</comment>
<dbReference type="eggNOG" id="COG0127">
    <property type="taxonomic scope" value="Bacteria"/>
</dbReference>
<dbReference type="GO" id="GO:0036220">
    <property type="term" value="F:ITP diphosphatase activity"/>
    <property type="evidence" value="ECO:0007669"/>
    <property type="project" value="UniProtKB-UniRule"/>
</dbReference>
<dbReference type="FunFam" id="3.90.950.10:FF:000001">
    <property type="entry name" value="dITP/XTP pyrophosphatase"/>
    <property type="match status" value="1"/>
</dbReference>
<comment type="catalytic activity">
    <reaction evidence="10">
        <text>ITP + H2O = IMP + diphosphate + H(+)</text>
        <dbReference type="Rhea" id="RHEA:29399"/>
        <dbReference type="ChEBI" id="CHEBI:15377"/>
        <dbReference type="ChEBI" id="CHEBI:15378"/>
        <dbReference type="ChEBI" id="CHEBI:33019"/>
        <dbReference type="ChEBI" id="CHEBI:58053"/>
        <dbReference type="ChEBI" id="CHEBI:61402"/>
        <dbReference type="EC" id="3.6.1.66"/>
    </reaction>
</comment>
<dbReference type="CDD" id="cd00515">
    <property type="entry name" value="HAM1"/>
    <property type="match status" value="1"/>
</dbReference>
<evidence type="ECO:0000313" key="13">
    <source>
        <dbReference type="Proteomes" id="UP000002294"/>
    </source>
</evidence>
<evidence type="ECO:0000256" key="11">
    <source>
        <dbReference type="RuleBase" id="RU003781"/>
    </source>
</evidence>
<keyword evidence="5 10" id="KW-0378">Hydrolase</keyword>
<dbReference type="PANTHER" id="PTHR11067">
    <property type="entry name" value="INOSINE TRIPHOSPHATE PYROPHOSPHATASE/HAM1 PROTEIN"/>
    <property type="match status" value="1"/>
</dbReference>
<proteinExistence type="inferred from homology"/>
<evidence type="ECO:0000256" key="7">
    <source>
        <dbReference type="ARBA" id="ARBA00023080"/>
    </source>
</evidence>
<dbReference type="GO" id="GO:0036222">
    <property type="term" value="F:XTP diphosphatase activity"/>
    <property type="evidence" value="ECO:0007669"/>
    <property type="project" value="UniProtKB-UniRule"/>
</dbReference>
<evidence type="ECO:0000256" key="3">
    <source>
        <dbReference type="ARBA" id="ARBA00022723"/>
    </source>
</evidence>
<dbReference type="GO" id="GO:0017111">
    <property type="term" value="F:ribonucleoside triphosphate phosphatase activity"/>
    <property type="evidence" value="ECO:0007669"/>
    <property type="project" value="InterPro"/>
</dbReference>
<dbReference type="InterPro" id="IPR029001">
    <property type="entry name" value="ITPase-like_fam"/>
</dbReference>
<feature type="binding site" evidence="10">
    <location>
        <begin position="177"/>
        <end position="178"/>
    </location>
    <ligand>
        <name>substrate</name>
    </ligand>
</feature>
<dbReference type="InterPro" id="IPR002637">
    <property type="entry name" value="RdgB/HAM1"/>
</dbReference>
<evidence type="ECO:0000256" key="4">
    <source>
        <dbReference type="ARBA" id="ARBA00022741"/>
    </source>
</evidence>
<feature type="active site" description="Proton acceptor" evidence="10">
    <location>
        <position position="68"/>
    </location>
</feature>
<evidence type="ECO:0000256" key="8">
    <source>
        <dbReference type="ARBA" id="ARBA00051875"/>
    </source>
</evidence>
<name>C7RHG5_ANAPD</name>
<feature type="binding site" evidence="10">
    <location>
        <begin position="7"/>
        <end position="12"/>
    </location>
    <ligand>
        <name>substrate</name>
    </ligand>
</feature>
<dbReference type="Pfam" id="PF01725">
    <property type="entry name" value="Ham1p_like"/>
    <property type="match status" value="1"/>
</dbReference>
<dbReference type="EMBL" id="CP001708">
    <property type="protein sequence ID" value="ACV28926.1"/>
    <property type="molecule type" value="Genomic_DNA"/>
</dbReference>
<feature type="binding site" evidence="10">
    <location>
        <begin position="149"/>
        <end position="152"/>
    </location>
    <ligand>
        <name>substrate</name>
    </ligand>
</feature>
<evidence type="ECO:0000256" key="10">
    <source>
        <dbReference type="HAMAP-Rule" id="MF_01405"/>
    </source>
</evidence>
<comment type="similarity">
    <text evidence="1 10 11">Belongs to the HAM1 NTPase family.</text>
</comment>
<comment type="cofactor">
    <cofactor evidence="10">
        <name>Mg(2+)</name>
        <dbReference type="ChEBI" id="CHEBI:18420"/>
    </cofactor>
    <text evidence="10">Binds 1 Mg(2+) ion per subunit.</text>
</comment>
<dbReference type="EC" id="3.6.1.66" evidence="10"/>
<keyword evidence="13" id="KW-1185">Reference proteome</keyword>
<dbReference type="Gene3D" id="3.90.950.10">
    <property type="match status" value="1"/>
</dbReference>
<evidence type="ECO:0000256" key="5">
    <source>
        <dbReference type="ARBA" id="ARBA00022801"/>
    </source>
</evidence>
<dbReference type="GO" id="GO:0009146">
    <property type="term" value="P:purine nucleoside triphosphate catabolic process"/>
    <property type="evidence" value="ECO:0007669"/>
    <property type="project" value="UniProtKB-UniRule"/>
</dbReference>
<dbReference type="NCBIfam" id="TIGR00042">
    <property type="entry name" value="RdgB/HAM1 family non-canonical purine NTP pyrophosphatase"/>
    <property type="match status" value="1"/>
</dbReference>
<dbReference type="GO" id="GO:0009117">
    <property type="term" value="P:nucleotide metabolic process"/>
    <property type="evidence" value="ECO:0007669"/>
    <property type="project" value="UniProtKB-KW"/>
</dbReference>
<dbReference type="InterPro" id="IPR020922">
    <property type="entry name" value="dITP/XTP_pyrophosphatase"/>
</dbReference>
<evidence type="ECO:0000313" key="12">
    <source>
        <dbReference type="EMBL" id="ACV28926.1"/>
    </source>
</evidence>
<dbReference type="AlphaFoldDB" id="C7RHG5"/>
<dbReference type="PANTHER" id="PTHR11067:SF9">
    <property type="entry name" value="INOSINE TRIPHOSPHATE PYROPHOSPHATASE"/>
    <property type="match status" value="1"/>
</dbReference>
<dbReference type="SUPFAM" id="SSF52972">
    <property type="entry name" value="ITPase-like"/>
    <property type="match status" value="1"/>
</dbReference>
<keyword evidence="7 10" id="KW-0546">Nucleotide metabolism</keyword>
<comment type="function">
    <text evidence="10">Pyrophosphatase that catalyzes the hydrolysis of nucleoside triphosphates to their monophosphate derivatives, with a high preference for the non-canonical purine nucleotides XTP (xanthosine triphosphate), dITP (deoxyinosine triphosphate) and ITP. Seems to function as a house-cleaning enzyme that removes non-canonical purine nucleotides from the nucleotide pool, thus preventing their incorporation into DNA/RNA and avoiding chromosomal lesions.</text>
</comment>
<organism evidence="12 13">
    <name type="scientific">Anaerococcus prevotii (strain ATCC 9321 / DSM 20548 / JCM 6508 / NCTC 11806 / PC1)</name>
    <name type="common">Peptostreptococcus prevotii</name>
    <name type="synonym">Peptococcus prevotii</name>
    <dbReference type="NCBI Taxonomy" id="525919"/>
    <lineage>
        <taxon>Bacteria</taxon>
        <taxon>Bacillati</taxon>
        <taxon>Bacillota</taxon>
        <taxon>Tissierellia</taxon>
        <taxon>Tissierellales</taxon>
        <taxon>Peptoniphilaceae</taxon>
        <taxon>Anaerococcus</taxon>
    </lineage>
</organism>
<evidence type="ECO:0000256" key="6">
    <source>
        <dbReference type="ARBA" id="ARBA00022842"/>
    </source>
</evidence>
<dbReference type="GO" id="GO:0035870">
    <property type="term" value="F:dITP diphosphatase activity"/>
    <property type="evidence" value="ECO:0007669"/>
    <property type="project" value="UniProtKB-UniRule"/>
</dbReference>
<keyword evidence="4 10" id="KW-0547">Nucleotide-binding</keyword>
<dbReference type="HAMAP" id="MF_01405">
    <property type="entry name" value="Non_canon_purine_NTPase"/>
    <property type="match status" value="1"/>
</dbReference>
<dbReference type="OrthoDB" id="9807456at2"/>
<dbReference type="GO" id="GO:0005829">
    <property type="term" value="C:cytosol"/>
    <property type="evidence" value="ECO:0007669"/>
    <property type="project" value="TreeGrafter"/>
</dbReference>
<evidence type="ECO:0000256" key="2">
    <source>
        <dbReference type="ARBA" id="ARBA00011738"/>
    </source>
</evidence>
<feature type="binding site" evidence="10">
    <location>
        <position position="68"/>
    </location>
    <ligand>
        <name>Mg(2+)</name>
        <dbReference type="ChEBI" id="CHEBI:18420"/>
    </ligand>
</feature>
<dbReference type="GO" id="GO:0046872">
    <property type="term" value="F:metal ion binding"/>
    <property type="evidence" value="ECO:0007669"/>
    <property type="project" value="UniProtKB-KW"/>
</dbReference>
<dbReference type="Proteomes" id="UP000002294">
    <property type="component" value="Chromosome"/>
</dbReference>
<feature type="binding site" evidence="10">
    <location>
        <position position="69"/>
    </location>
    <ligand>
        <name>substrate</name>
    </ligand>
</feature>
<sequence>MELLFATANKDKLIEVKKMLANDLIKMPIDIGIENFDVIEDGDTLEENSYKKAHELHELTGKPVFADDTGLFVKSLDNRPGIHSHRYASANATYEDNRKKLLEELSDKDDRSAYFETVISYIDPKGEVLYFTGRLYGHISEIERGKGEFGYDKIFIPEDSQNTLAELTIEEKNQISHRARAMEKFKKYLGEI</sequence>
<keyword evidence="6 10" id="KW-0460">Magnesium</keyword>
<dbReference type="HOGENOM" id="CLU_082080_0_2_9"/>
<gene>
    <name evidence="12" type="ordered locus">Apre_0898</name>
</gene>
<accession>C7RHG5</accession>
<dbReference type="STRING" id="525919.Apre_0898"/>
<protein>
    <recommendedName>
        <fullName evidence="10">dITP/XTP pyrophosphatase</fullName>
        <ecNumber evidence="10">3.6.1.66</ecNumber>
    </recommendedName>
    <alternativeName>
        <fullName evidence="10">Non-canonical purine NTP pyrophosphatase</fullName>
    </alternativeName>
    <alternativeName>
        <fullName evidence="10">Non-standard purine NTP pyrophosphatase</fullName>
    </alternativeName>
    <alternativeName>
        <fullName evidence="10">Nucleoside-triphosphate diphosphatase</fullName>
    </alternativeName>
    <alternativeName>
        <fullName evidence="10">Nucleoside-triphosphate pyrophosphatase</fullName>
        <shortName evidence="10">NTPase</shortName>
    </alternativeName>
</protein>
<evidence type="ECO:0000256" key="9">
    <source>
        <dbReference type="ARBA" id="ARBA00052017"/>
    </source>
</evidence>
<keyword evidence="3 10" id="KW-0479">Metal-binding</keyword>
<comment type="subunit">
    <text evidence="2 10">Homodimer.</text>
</comment>
<dbReference type="SMR" id="C7RHG5"/>
<dbReference type="RefSeq" id="WP_015777829.1">
    <property type="nucleotide sequence ID" value="NC_013171.1"/>
</dbReference>